<reference evidence="3" key="1">
    <citation type="submission" date="2016-10" db="EMBL/GenBank/DDBJ databases">
        <authorList>
            <person name="Varghese N."/>
            <person name="Submissions S."/>
        </authorList>
    </citation>
    <scope>NUCLEOTIDE SEQUENCE [LARGE SCALE GENOMIC DNA]</scope>
    <source>
        <strain evidence="3">DSM 26921</strain>
    </source>
</reference>
<keyword evidence="3" id="KW-1185">Reference proteome</keyword>
<evidence type="ECO:0000313" key="2">
    <source>
        <dbReference type="EMBL" id="SFR53185.1"/>
    </source>
</evidence>
<sequence length="233" mass="25724">MKIGILTCGHAAPEVEEKFGDYPGMFHDLLDGNGFTFEDYDVENLQFPASVHACDGWLLTGSRHGAYDDRPFIPLLETFIQQAYAEHVPMVGVCFGHQIIAQALGGHVEKFNGGWAIGLNDYNFEDLGTVKLNAWHQDQVIRLPEGAKTIASNDFCENAALVYDTRAYTVQPHPEFGGPVIGEYVRLRKGSADYPDDLMDRAAQNAVQGADNHLLGAKFAEFFKQSREAANAK</sequence>
<dbReference type="GO" id="GO:0016740">
    <property type="term" value="F:transferase activity"/>
    <property type="evidence" value="ECO:0007669"/>
    <property type="project" value="UniProtKB-KW"/>
</dbReference>
<evidence type="ECO:0000313" key="3">
    <source>
        <dbReference type="Proteomes" id="UP000199658"/>
    </source>
</evidence>
<dbReference type="STRING" id="670154.SAMN04488002_2945"/>
<dbReference type="GO" id="GO:0005829">
    <property type="term" value="C:cytosol"/>
    <property type="evidence" value="ECO:0007669"/>
    <property type="project" value="TreeGrafter"/>
</dbReference>
<dbReference type="InterPro" id="IPR017926">
    <property type="entry name" value="GATASE"/>
</dbReference>
<protein>
    <submittedName>
        <fullName evidence="2">GMP synthase-Glutamine amidotransferase</fullName>
    </submittedName>
</protein>
<dbReference type="PROSITE" id="PS51273">
    <property type="entry name" value="GATASE_TYPE_1"/>
    <property type="match status" value="1"/>
</dbReference>
<gene>
    <name evidence="2" type="ORF">SAMN04488002_2945</name>
</gene>
<proteinExistence type="predicted"/>
<dbReference type="Proteomes" id="UP000199658">
    <property type="component" value="Unassembled WGS sequence"/>
</dbReference>
<dbReference type="InterPro" id="IPR029062">
    <property type="entry name" value="Class_I_gatase-like"/>
</dbReference>
<keyword evidence="2" id="KW-0315">Glutamine amidotransferase</keyword>
<dbReference type="Pfam" id="PF00117">
    <property type="entry name" value="GATase"/>
    <property type="match status" value="1"/>
</dbReference>
<dbReference type="OrthoDB" id="7365442at2"/>
<organism evidence="2 3">
    <name type="scientific">Litoreibacter janthinus</name>
    <dbReference type="NCBI Taxonomy" id="670154"/>
    <lineage>
        <taxon>Bacteria</taxon>
        <taxon>Pseudomonadati</taxon>
        <taxon>Pseudomonadota</taxon>
        <taxon>Alphaproteobacteria</taxon>
        <taxon>Rhodobacterales</taxon>
        <taxon>Roseobacteraceae</taxon>
        <taxon>Litoreibacter</taxon>
    </lineage>
</organism>
<dbReference type="PANTHER" id="PTHR42695:SF5">
    <property type="entry name" value="GLUTAMINE AMIDOTRANSFERASE YLR126C-RELATED"/>
    <property type="match status" value="1"/>
</dbReference>
<accession>A0A1I6HFA8</accession>
<dbReference type="PANTHER" id="PTHR42695">
    <property type="entry name" value="GLUTAMINE AMIDOTRANSFERASE YLR126C-RELATED"/>
    <property type="match status" value="1"/>
</dbReference>
<dbReference type="SUPFAM" id="SSF52317">
    <property type="entry name" value="Class I glutamine amidotransferase-like"/>
    <property type="match status" value="1"/>
</dbReference>
<dbReference type="CDD" id="cd01741">
    <property type="entry name" value="GATase1_1"/>
    <property type="match status" value="1"/>
</dbReference>
<dbReference type="EMBL" id="FOYO01000001">
    <property type="protein sequence ID" value="SFR53185.1"/>
    <property type="molecule type" value="Genomic_DNA"/>
</dbReference>
<dbReference type="InterPro" id="IPR044992">
    <property type="entry name" value="ChyE-like"/>
</dbReference>
<dbReference type="RefSeq" id="WP_090218214.1">
    <property type="nucleotide sequence ID" value="NZ_FOYO01000001.1"/>
</dbReference>
<dbReference type="Gene3D" id="3.40.50.880">
    <property type="match status" value="1"/>
</dbReference>
<keyword evidence="2" id="KW-0808">Transferase</keyword>
<dbReference type="AlphaFoldDB" id="A0A1I6HFA8"/>
<name>A0A1I6HFA8_9RHOB</name>
<evidence type="ECO:0000259" key="1">
    <source>
        <dbReference type="Pfam" id="PF00117"/>
    </source>
</evidence>
<feature type="domain" description="Glutamine amidotransferase" evidence="1">
    <location>
        <begin position="75"/>
        <end position="177"/>
    </location>
</feature>